<evidence type="ECO:0000256" key="14">
    <source>
        <dbReference type="ARBA" id="ARBA00022991"/>
    </source>
</evidence>
<dbReference type="InterPro" id="IPR000700">
    <property type="entry name" value="PAS-assoc_C"/>
</dbReference>
<dbReference type="Pfam" id="PF13185">
    <property type="entry name" value="GAF_2"/>
    <property type="match status" value="1"/>
</dbReference>
<dbReference type="GO" id="GO:0005524">
    <property type="term" value="F:ATP binding"/>
    <property type="evidence" value="ECO:0007669"/>
    <property type="project" value="UniProtKB-KW"/>
</dbReference>
<dbReference type="InterPro" id="IPR013655">
    <property type="entry name" value="PAS_fold_3"/>
</dbReference>
<dbReference type="InterPro" id="IPR001610">
    <property type="entry name" value="PAC"/>
</dbReference>
<dbReference type="PROSITE" id="PS50112">
    <property type="entry name" value="PAS"/>
    <property type="match status" value="2"/>
</dbReference>
<keyword evidence="5" id="KW-0597">Phosphoprotein</keyword>
<accession>A0A7W6H7U9</accession>
<organism evidence="20 21">
    <name type="scientific">Aureimonas pseudogalii</name>
    <dbReference type="NCBI Taxonomy" id="1744844"/>
    <lineage>
        <taxon>Bacteria</taxon>
        <taxon>Pseudomonadati</taxon>
        <taxon>Pseudomonadota</taxon>
        <taxon>Alphaproteobacteria</taxon>
        <taxon>Hyphomicrobiales</taxon>
        <taxon>Aurantimonadaceae</taxon>
        <taxon>Aureimonas</taxon>
    </lineage>
</organism>
<dbReference type="InterPro" id="IPR000014">
    <property type="entry name" value="PAS"/>
</dbReference>
<dbReference type="SUPFAM" id="SSF55781">
    <property type="entry name" value="GAF domain-like"/>
    <property type="match status" value="1"/>
</dbReference>
<keyword evidence="14" id="KW-0157">Chromophore</keyword>
<dbReference type="InterPro" id="IPR036890">
    <property type="entry name" value="HATPase_C_sf"/>
</dbReference>
<dbReference type="InterPro" id="IPR003018">
    <property type="entry name" value="GAF"/>
</dbReference>
<dbReference type="SMART" id="SM00091">
    <property type="entry name" value="PAS"/>
    <property type="match status" value="2"/>
</dbReference>
<comment type="caution">
    <text evidence="20">The sequence shown here is derived from an EMBL/GenBank/DDBJ whole genome shotgun (WGS) entry which is preliminary data.</text>
</comment>
<sequence>MRAAAPRPSKGAGAGLRPGRGDGGAMSELDGSARTEALCSFDVIDTQAEAAFDDLAALAAKVCRMPMASISLIDGQRQWFKSQIGLGCTETPLDVSICARILDRGGVVVVPDLTADERFADLRRGTEAGPLRFFAGCPLVTRDGVAIGALTVLDVAPHAQGLDDTQRLTLEVLARQVMHLLEGRRLLRERNESDQQFRVLTDSMPQMIWTTRPDGFHDFYNERWYEFTGVPRGSTDGEAWNGMFHPDDRERAFALWRRSLATGELYEIEYRLRHRDGDYRWVLGRAAPLRDDEGRILRWFGTCTDIDTLKHAEAALAESEARFRTLIEVAPQVVWFAGPDGAMTYTSPHWFEFTGLGPADTAGEGWMSVVQDDQRAGVAAAWGAALAGGHPFEMEMPFRRRDGSYRWMLVRAQPIRDAAGVVRRWAGISLDIHERRQAEEAADLLARELAHRIKNIFAVVGSLVSTSARRDPALRPYADGLRQRLATLALAHDYVRPHSAASRSQPIATTVHGLLSTLLDAYRTESGDWRFTVSGPDGPIGARAATALALIIHEHATNAMKYGALSNEEGRIHIETRPGEGRFEIDWHETGGPPVEGPPARQGFGTLLAERSASGQLGGEMRHEWHEDGLRSVLAVPLAALHD</sequence>
<dbReference type="SUPFAM" id="SSF55785">
    <property type="entry name" value="PYP-like sensor domain (PAS domain)"/>
    <property type="match status" value="2"/>
</dbReference>
<dbReference type="EC" id="2.7.13.3" evidence="2"/>
<evidence type="ECO:0000256" key="6">
    <source>
        <dbReference type="ARBA" id="ARBA00022606"/>
    </source>
</evidence>
<evidence type="ECO:0000256" key="2">
    <source>
        <dbReference type="ARBA" id="ARBA00012438"/>
    </source>
</evidence>
<reference evidence="20 21" key="1">
    <citation type="submission" date="2020-08" db="EMBL/GenBank/DDBJ databases">
        <title>Genomic Encyclopedia of Type Strains, Phase IV (KMG-IV): sequencing the most valuable type-strain genomes for metagenomic binning, comparative biology and taxonomic classification.</title>
        <authorList>
            <person name="Goeker M."/>
        </authorList>
    </citation>
    <scope>NUCLEOTIDE SEQUENCE [LARGE SCALE GENOMIC DNA]</scope>
    <source>
        <strain evidence="20 21">DSM 102238</strain>
    </source>
</reference>
<dbReference type="PANTHER" id="PTHR41523">
    <property type="entry name" value="TWO-COMPONENT SYSTEM SENSOR PROTEIN"/>
    <property type="match status" value="1"/>
</dbReference>
<dbReference type="InterPro" id="IPR011102">
    <property type="entry name" value="Sig_transdc_His_kinase_HWE"/>
</dbReference>
<protein>
    <recommendedName>
        <fullName evidence="3">Blue-light-activated histidine kinase</fullName>
        <ecNumber evidence="2">2.7.13.3</ecNumber>
    </recommendedName>
</protein>
<evidence type="ECO:0000256" key="16">
    <source>
        <dbReference type="ARBA" id="ARBA00023170"/>
    </source>
</evidence>
<dbReference type="Pfam" id="PF07536">
    <property type="entry name" value="HWE_HK"/>
    <property type="match status" value="1"/>
</dbReference>
<evidence type="ECO:0000256" key="1">
    <source>
        <dbReference type="ARBA" id="ARBA00000085"/>
    </source>
</evidence>
<feature type="region of interest" description="Disordered" evidence="17">
    <location>
        <begin position="1"/>
        <end position="28"/>
    </location>
</feature>
<evidence type="ECO:0000259" key="18">
    <source>
        <dbReference type="PROSITE" id="PS50112"/>
    </source>
</evidence>
<keyword evidence="16" id="KW-0675">Receptor</keyword>
<feature type="compositionally biased region" description="Gly residues" evidence="17">
    <location>
        <begin position="12"/>
        <end position="24"/>
    </location>
</feature>
<evidence type="ECO:0000256" key="5">
    <source>
        <dbReference type="ARBA" id="ARBA00022553"/>
    </source>
</evidence>
<evidence type="ECO:0000256" key="13">
    <source>
        <dbReference type="ARBA" id="ARBA00022840"/>
    </source>
</evidence>
<feature type="domain" description="PAC" evidence="19">
    <location>
        <begin position="392"/>
        <end position="444"/>
    </location>
</feature>
<evidence type="ECO:0000259" key="19">
    <source>
        <dbReference type="PROSITE" id="PS50113"/>
    </source>
</evidence>
<dbReference type="SMART" id="SM00911">
    <property type="entry name" value="HWE_HK"/>
    <property type="match status" value="1"/>
</dbReference>
<keyword evidence="10" id="KW-0677">Repeat</keyword>
<dbReference type="NCBIfam" id="TIGR00229">
    <property type="entry name" value="sensory_box"/>
    <property type="match status" value="2"/>
</dbReference>
<dbReference type="GO" id="GO:0009881">
    <property type="term" value="F:photoreceptor activity"/>
    <property type="evidence" value="ECO:0007669"/>
    <property type="project" value="UniProtKB-KW"/>
</dbReference>
<evidence type="ECO:0000256" key="17">
    <source>
        <dbReference type="SAM" id="MobiDB-lite"/>
    </source>
</evidence>
<evidence type="ECO:0000256" key="9">
    <source>
        <dbReference type="ARBA" id="ARBA00022679"/>
    </source>
</evidence>
<evidence type="ECO:0000256" key="12">
    <source>
        <dbReference type="ARBA" id="ARBA00022777"/>
    </source>
</evidence>
<keyword evidence="12" id="KW-0418">Kinase</keyword>
<dbReference type="EMBL" id="JACIEK010000014">
    <property type="protein sequence ID" value="MBB4000043.1"/>
    <property type="molecule type" value="Genomic_DNA"/>
</dbReference>
<comment type="catalytic activity">
    <reaction evidence="1">
        <text>ATP + protein L-histidine = ADP + protein N-phospho-L-histidine.</text>
        <dbReference type="EC" id="2.7.13.3"/>
    </reaction>
</comment>
<dbReference type="Gene3D" id="3.30.565.10">
    <property type="entry name" value="Histidine kinase-like ATPase, C-terminal domain"/>
    <property type="match status" value="1"/>
</dbReference>
<evidence type="ECO:0000313" key="20">
    <source>
        <dbReference type="EMBL" id="MBB4000043.1"/>
    </source>
</evidence>
<feature type="domain" description="PAC" evidence="19">
    <location>
        <begin position="266"/>
        <end position="318"/>
    </location>
</feature>
<dbReference type="GO" id="GO:0004673">
    <property type="term" value="F:protein histidine kinase activity"/>
    <property type="evidence" value="ECO:0007669"/>
    <property type="project" value="UniProtKB-EC"/>
</dbReference>
<gene>
    <name evidence="20" type="ORF">GGR04_003917</name>
</gene>
<dbReference type="AlphaFoldDB" id="A0A7W6H7U9"/>
<feature type="domain" description="PAS" evidence="18">
    <location>
        <begin position="193"/>
        <end position="263"/>
    </location>
</feature>
<dbReference type="PROSITE" id="PS50113">
    <property type="entry name" value="PAC"/>
    <property type="match status" value="2"/>
</dbReference>
<evidence type="ECO:0000256" key="3">
    <source>
        <dbReference type="ARBA" id="ARBA00021740"/>
    </source>
</evidence>
<dbReference type="SUPFAM" id="SSF55874">
    <property type="entry name" value="ATPase domain of HSP90 chaperone/DNA topoisomerase II/histidine kinase"/>
    <property type="match status" value="1"/>
</dbReference>
<dbReference type="Gene3D" id="3.30.450.20">
    <property type="entry name" value="PAS domain"/>
    <property type="match status" value="2"/>
</dbReference>
<proteinExistence type="predicted"/>
<keyword evidence="6" id="KW-0716">Sensory transduction</keyword>
<name>A0A7W6H7U9_9HYPH</name>
<keyword evidence="8" id="KW-0288">FMN</keyword>
<dbReference type="InterPro" id="IPR035965">
    <property type="entry name" value="PAS-like_dom_sf"/>
</dbReference>
<dbReference type="InterPro" id="IPR029016">
    <property type="entry name" value="GAF-like_dom_sf"/>
</dbReference>
<evidence type="ECO:0000256" key="10">
    <source>
        <dbReference type="ARBA" id="ARBA00022737"/>
    </source>
</evidence>
<evidence type="ECO:0000256" key="4">
    <source>
        <dbReference type="ARBA" id="ARBA00022543"/>
    </source>
</evidence>
<dbReference type="SMART" id="SM00086">
    <property type="entry name" value="PAC"/>
    <property type="match status" value="2"/>
</dbReference>
<dbReference type="PANTHER" id="PTHR41523:SF8">
    <property type="entry name" value="ETHYLENE RESPONSE SENSOR PROTEIN"/>
    <property type="match status" value="1"/>
</dbReference>
<keyword evidence="11" id="KW-0547">Nucleotide-binding</keyword>
<dbReference type="Pfam" id="PF08447">
    <property type="entry name" value="PAS_3"/>
    <property type="match status" value="2"/>
</dbReference>
<feature type="domain" description="PAS" evidence="18">
    <location>
        <begin position="319"/>
        <end position="389"/>
    </location>
</feature>
<keyword evidence="13" id="KW-0067">ATP-binding</keyword>
<keyword evidence="7" id="KW-0285">Flavoprotein</keyword>
<dbReference type="Proteomes" id="UP000542776">
    <property type="component" value="Unassembled WGS sequence"/>
</dbReference>
<dbReference type="FunFam" id="3.30.450.20:FF:000099">
    <property type="entry name" value="Sensory box sensor histidine kinase"/>
    <property type="match status" value="2"/>
</dbReference>
<evidence type="ECO:0000313" key="21">
    <source>
        <dbReference type="Proteomes" id="UP000542776"/>
    </source>
</evidence>
<dbReference type="CDD" id="cd00130">
    <property type="entry name" value="PAS"/>
    <property type="match status" value="2"/>
</dbReference>
<evidence type="ECO:0000256" key="8">
    <source>
        <dbReference type="ARBA" id="ARBA00022643"/>
    </source>
</evidence>
<keyword evidence="15" id="KW-0843">Virulence</keyword>
<keyword evidence="9" id="KW-0808">Transferase</keyword>
<evidence type="ECO:0000256" key="11">
    <source>
        <dbReference type="ARBA" id="ARBA00022741"/>
    </source>
</evidence>
<dbReference type="Gene3D" id="3.30.450.40">
    <property type="match status" value="1"/>
</dbReference>
<evidence type="ECO:0000256" key="15">
    <source>
        <dbReference type="ARBA" id="ARBA00023026"/>
    </source>
</evidence>
<dbReference type="SMART" id="SM00065">
    <property type="entry name" value="GAF"/>
    <property type="match status" value="1"/>
</dbReference>
<keyword evidence="21" id="KW-1185">Reference proteome</keyword>
<evidence type="ECO:0000256" key="7">
    <source>
        <dbReference type="ARBA" id="ARBA00022630"/>
    </source>
</evidence>
<keyword evidence="4" id="KW-0600">Photoreceptor protein</keyword>